<dbReference type="Proteomes" id="UP001163266">
    <property type="component" value="Chromosome"/>
</dbReference>
<accession>A0ABY6MR06</accession>
<feature type="compositionally biased region" description="Basic and acidic residues" evidence="1">
    <location>
        <begin position="75"/>
        <end position="86"/>
    </location>
</feature>
<gene>
    <name evidence="3" type="ORF">OMP39_12325</name>
</gene>
<feature type="chain" id="PRO_5045071742" evidence="2">
    <location>
        <begin position="25"/>
        <end position="140"/>
    </location>
</feature>
<organism evidence="3 4">
    <name type="scientific">Caldimonas aquatica</name>
    <dbReference type="NCBI Taxonomy" id="376175"/>
    <lineage>
        <taxon>Bacteria</taxon>
        <taxon>Pseudomonadati</taxon>
        <taxon>Pseudomonadota</taxon>
        <taxon>Betaproteobacteria</taxon>
        <taxon>Burkholderiales</taxon>
        <taxon>Sphaerotilaceae</taxon>
        <taxon>Caldimonas</taxon>
    </lineage>
</organism>
<evidence type="ECO:0000256" key="1">
    <source>
        <dbReference type="SAM" id="MobiDB-lite"/>
    </source>
</evidence>
<name>A0ABY6MR06_9BURK</name>
<sequence>MKSLARLPAGVLTGVCLLVLPAAAQEAIYRCGNEYSQRPCEGGRQIRPAPPASEDEREAARLTHWRQSLLAEELAGERHRQEREARGGPSGIRGRVGAAEPQEPPARERKRSARERGAESRRGDTFKAVVPKSPRRAPKF</sequence>
<feature type="compositionally biased region" description="Basic and acidic residues" evidence="1">
    <location>
        <begin position="114"/>
        <end position="125"/>
    </location>
</feature>
<keyword evidence="2" id="KW-0732">Signal</keyword>
<evidence type="ECO:0000313" key="3">
    <source>
        <dbReference type="EMBL" id="UZD54443.1"/>
    </source>
</evidence>
<feature type="region of interest" description="Disordered" evidence="1">
    <location>
        <begin position="35"/>
        <end position="60"/>
    </location>
</feature>
<feature type="signal peptide" evidence="2">
    <location>
        <begin position="1"/>
        <end position="24"/>
    </location>
</feature>
<reference evidence="3" key="1">
    <citation type="submission" date="2022-10" db="EMBL/GenBank/DDBJ databases">
        <title>Complete genome sequence of Schlegelella aquatica LMG 23380.</title>
        <authorList>
            <person name="Musilova J."/>
            <person name="Kourilova X."/>
            <person name="Bezdicek M."/>
            <person name="Hermankova K."/>
            <person name="Obruca S."/>
            <person name="Sedlar K."/>
        </authorList>
    </citation>
    <scope>NUCLEOTIDE SEQUENCE</scope>
    <source>
        <strain evidence="3">LMG 23380</strain>
    </source>
</reference>
<dbReference type="RefSeq" id="WP_264892011.1">
    <property type="nucleotide sequence ID" value="NZ_CP110257.1"/>
</dbReference>
<protein>
    <submittedName>
        <fullName evidence="3">DUF4124 domain-containing protein</fullName>
    </submittedName>
</protein>
<evidence type="ECO:0000313" key="4">
    <source>
        <dbReference type="Proteomes" id="UP001163266"/>
    </source>
</evidence>
<evidence type="ECO:0000256" key="2">
    <source>
        <dbReference type="SAM" id="SignalP"/>
    </source>
</evidence>
<keyword evidence="4" id="KW-1185">Reference proteome</keyword>
<proteinExistence type="predicted"/>
<dbReference type="EMBL" id="CP110257">
    <property type="protein sequence ID" value="UZD54443.1"/>
    <property type="molecule type" value="Genomic_DNA"/>
</dbReference>
<feature type="region of interest" description="Disordered" evidence="1">
    <location>
        <begin position="72"/>
        <end position="140"/>
    </location>
</feature>